<gene>
    <name evidence="4" type="ORF">EOD41_02285</name>
</gene>
<dbReference type="Pfam" id="PF16344">
    <property type="entry name" value="FecR_C"/>
    <property type="match status" value="1"/>
</dbReference>
<dbReference type="GO" id="GO:0016989">
    <property type="term" value="F:sigma factor antagonist activity"/>
    <property type="evidence" value="ECO:0007669"/>
    <property type="project" value="TreeGrafter"/>
</dbReference>
<evidence type="ECO:0000259" key="3">
    <source>
        <dbReference type="Pfam" id="PF16344"/>
    </source>
</evidence>
<keyword evidence="5" id="KW-1185">Reference proteome</keyword>
<dbReference type="Gene3D" id="3.55.50.30">
    <property type="match status" value="1"/>
</dbReference>
<dbReference type="InterPro" id="IPR006860">
    <property type="entry name" value="FecR"/>
</dbReference>
<keyword evidence="1" id="KW-0472">Membrane</keyword>
<keyword evidence="1" id="KW-0812">Transmembrane</keyword>
<dbReference type="PIRSF" id="PIRSF018266">
    <property type="entry name" value="FecR"/>
    <property type="match status" value="1"/>
</dbReference>
<dbReference type="PANTHER" id="PTHR30273">
    <property type="entry name" value="PERIPLASMIC SIGNAL SENSOR AND SIGMA FACTOR ACTIVATOR FECR-RELATED"/>
    <property type="match status" value="1"/>
</dbReference>
<dbReference type="Gene3D" id="2.60.120.1440">
    <property type="match status" value="1"/>
</dbReference>
<dbReference type="RefSeq" id="WP_127703153.1">
    <property type="nucleotide sequence ID" value="NZ_SACK01000001.1"/>
</dbReference>
<dbReference type="InterPro" id="IPR012373">
    <property type="entry name" value="Ferrdict_sens_TM"/>
</dbReference>
<name>A0A3S2X0T7_9SPHI</name>
<comment type="caution">
    <text evidence="4">The sequence shown here is derived from an EMBL/GenBank/DDBJ whole genome shotgun (WGS) entry which is preliminary data.</text>
</comment>
<dbReference type="PANTHER" id="PTHR30273:SF2">
    <property type="entry name" value="PROTEIN FECR"/>
    <property type="match status" value="1"/>
</dbReference>
<reference evidence="4 5" key="1">
    <citation type="submission" date="2019-01" db="EMBL/GenBank/DDBJ databases">
        <authorList>
            <person name="Chen W.-M."/>
        </authorList>
    </citation>
    <scope>NUCLEOTIDE SEQUENCE [LARGE SCALE GENOMIC DNA]</scope>
    <source>
        <strain evidence="4 5">YBJ-36</strain>
    </source>
</reference>
<feature type="transmembrane region" description="Helical" evidence="1">
    <location>
        <begin position="80"/>
        <end position="101"/>
    </location>
</feature>
<evidence type="ECO:0000256" key="1">
    <source>
        <dbReference type="SAM" id="Phobius"/>
    </source>
</evidence>
<evidence type="ECO:0000313" key="4">
    <source>
        <dbReference type="EMBL" id="RVU02787.1"/>
    </source>
</evidence>
<keyword evidence="1" id="KW-1133">Transmembrane helix</keyword>
<accession>A0A3S2X0T7</accession>
<dbReference type="EMBL" id="SACK01000001">
    <property type="protein sequence ID" value="RVU02787.1"/>
    <property type="molecule type" value="Genomic_DNA"/>
</dbReference>
<organism evidence="4 5">
    <name type="scientific">Mucilaginibacter limnophilus</name>
    <dbReference type="NCBI Taxonomy" id="1932778"/>
    <lineage>
        <taxon>Bacteria</taxon>
        <taxon>Pseudomonadati</taxon>
        <taxon>Bacteroidota</taxon>
        <taxon>Sphingobacteriia</taxon>
        <taxon>Sphingobacteriales</taxon>
        <taxon>Sphingobacteriaceae</taxon>
        <taxon>Mucilaginibacter</taxon>
    </lineage>
</organism>
<dbReference type="InterPro" id="IPR032508">
    <property type="entry name" value="FecR_C"/>
</dbReference>
<dbReference type="Pfam" id="PF04773">
    <property type="entry name" value="FecR"/>
    <property type="match status" value="1"/>
</dbReference>
<sequence>MKNQLKHLLEKYLNGNCTPEEEAAVMEWYNLYANEDDHVSSLQDLHKNILKEKMRKSIDENILVHESLTENNDRKPFGRYFGYTITGIAAMLLVAYGLGFVNINGIKQQAPTVSNEKISVSNTTKAIKEYILSDGSHVWLYPGASIKFNKKFIGDIRQVTLSGESFFDVAKDAAHPFVIRSSRIITKVWGTSFKVSDMPGRVLAGVQVVTGKVSVKPVKATNQTEVMLHPNEQVTYRPELKKLYMAKVQPAAKLAMWKKVDLKFDNKPLREVIPVLNKHFNVDIKVEDAKLNDYLLNADFDGLNFVSIMQILNKTLNISYEISETDIILKKQ</sequence>
<protein>
    <submittedName>
        <fullName evidence="4">DUF4974 domain-containing protein</fullName>
    </submittedName>
</protein>
<evidence type="ECO:0000313" key="5">
    <source>
        <dbReference type="Proteomes" id="UP000282759"/>
    </source>
</evidence>
<proteinExistence type="predicted"/>
<feature type="domain" description="Protein FecR C-terminal" evidence="3">
    <location>
        <begin position="262"/>
        <end position="328"/>
    </location>
</feature>
<dbReference type="Proteomes" id="UP000282759">
    <property type="component" value="Unassembled WGS sequence"/>
</dbReference>
<dbReference type="AlphaFoldDB" id="A0A3S2X0T7"/>
<evidence type="ECO:0000259" key="2">
    <source>
        <dbReference type="Pfam" id="PF04773"/>
    </source>
</evidence>
<feature type="domain" description="FecR protein" evidence="2">
    <location>
        <begin position="124"/>
        <end position="213"/>
    </location>
</feature>
<dbReference type="OrthoDB" id="645173at2"/>